<gene>
    <name evidence="3" type="ORF">BD626DRAFT_488070</name>
</gene>
<evidence type="ECO:0008006" key="5">
    <source>
        <dbReference type="Google" id="ProtNLM"/>
    </source>
</evidence>
<keyword evidence="2" id="KW-0732">Signal</keyword>
<proteinExistence type="predicted"/>
<evidence type="ECO:0000313" key="3">
    <source>
        <dbReference type="EMBL" id="TRM65214.1"/>
    </source>
</evidence>
<feature type="region of interest" description="Disordered" evidence="1">
    <location>
        <begin position="88"/>
        <end position="108"/>
    </location>
</feature>
<feature type="chain" id="PRO_5021794891" description="Secreted protein" evidence="2">
    <location>
        <begin position="20"/>
        <end position="175"/>
    </location>
</feature>
<feature type="signal peptide" evidence="2">
    <location>
        <begin position="1"/>
        <end position="19"/>
    </location>
</feature>
<keyword evidence="4" id="KW-1185">Reference proteome</keyword>
<evidence type="ECO:0000256" key="1">
    <source>
        <dbReference type="SAM" id="MobiDB-lite"/>
    </source>
</evidence>
<evidence type="ECO:0000256" key="2">
    <source>
        <dbReference type="SAM" id="SignalP"/>
    </source>
</evidence>
<evidence type="ECO:0000313" key="4">
    <source>
        <dbReference type="Proteomes" id="UP000320762"/>
    </source>
</evidence>
<sequence length="175" mass="18763">MSLNLLPILLHWSSDLSCATVGAVHTPRMAARITLPTSVFASFPEPSPCCMQSGIARACHHTCRSSRRRFCLHPRFPPFSSRFITAPGAPIRTPRSSTGAGYAPTSAHRSSGSCRVPCKPARSVSAAGLLGPTVPDFSHTVTLRLSQMSYLGCCCLGVPPTFLLSAVRSFPRFMS</sequence>
<dbReference type="AlphaFoldDB" id="A0A550CKA2"/>
<comment type="caution">
    <text evidence="3">The sequence shown here is derived from an EMBL/GenBank/DDBJ whole genome shotgun (WGS) entry which is preliminary data.</text>
</comment>
<dbReference type="Proteomes" id="UP000320762">
    <property type="component" value="Unassembled WGS sequence"/>
</dbReference>
<accession>A0A550CKA2</accession>
<protein>
    <recommendedName>
        <fullName evidence="5">Secreted protein</fullName>
    </recommendedName>
</protein>
<name>A0A550CKA2_9AGAR</name>
<dbReference type="EMBL" id="VDMD01000005">
    <property type="protein sequence ID" value="TRM65214.1"/>
    <property type="molecule type" value="Genomic_DNA"/>
</dbReference>
<reference evidence="3 4" key="1">
    <citation type="journal article" date="2019" name="New Phytol.">
        <title>Comparative genomics reveals unique wood-decay strategies and fruiting body development in the Schizophyllaceae.</title>
        <authorList>
            <person name="Almasi E."/>
            <person name="Sahu N."/>
            <person name="Krizsan K."/>
            <person name="Balint B."/>
            <person name="Kovacs G.M."/>
            <person name="Kiss B."/>
            <person name="Cseklye J."/>
            <person name="Drula E."/>
            <person name="Henrissat B."/>
            <person name="Nagy I."/>
            <person name="Chovatia M."/>
            <person name="Adam C."/>
            <person name="LaButti K."/>
            <person name="Lipzen A."/>
            <person name="Riley R."/>
            <person name="Grigoriev I.V."/>
            <person name="Nagy L.G."/>
        </authorList>
    </citation>
    <scope>NUCLEOTIDE SEQUENCE [LARGE SCALE GENOMIC DNA]</scope>
    <source>
        <strain evidence="3 4">NL-1724</strain>
    </source>
</reference>
<organism evidence="3 4">
    <name type="scientific">Schizophyllum amplum</name>
    <dbReference type="NCBI Taxonomy" id="97359"/>
    <lineage>
        <taxon>Eukaryota</taxon>
        <taxon>Fungi</taxon>
        <taxon>Dikarya</taxon>
        <taxon>Basidiomycota</taxon>
        <taxon>Agaricomycotina</taxon>
        <taxon>Agaricomycetes</taxon>
        <taxon>Agaricomycetidae</taxon>
        <taxon>Agaricales</taxon>
        <taxon>Schizophyllaceae</taxon>
        <taxon>Schizophyllum</taxon>
    </lineage>
</organism>